<sequence length="1209" mass="122744">MKRFALALLVCTVLAFPRPEARDVPRINTATAGRKGKDSRGKRGNDGTTALRGCADSSSDCIVSHRGHATIRLRQTQIHHNRSSHNRSNSSSANSSNSSSSRQRHPPHPRGGSLRGSAARGAAKTLRGNGRGGGGDQGQLPPPYDSSGNRGATTATAAPREDLRRRTSVATSTYRQDGYDRRRQVLDNFAYPQYPPYAPDLPGGPPQSESPLSAPPPLEPPPSAPLPVSIAPASQSAPTWPPVRESSPPLLLPAPPPPPPAPPPRAPPYPVNPSPRPPGALVPQAPLLEHVPPPPVTPAYASQVTTESVAPAAAGPSSGSAEPNGTTGRLSSVLPPPPSQKLSTVASRNEPPLPDSSTLPSPLPPPLSPPPYYLTVHRRGTAKFDAILAATAGAVGLVLLLMFIFVMLRIRKALRSKGHNNSAFCVPEAALIRGGGGGGGGTVPPAVVRPFKGVAFDPEGVTDAEMSPMRFIGSGPAAAVPMPTGKEMGSVIKPRSIVRGGTVTGVAGVLSSKKLGGSAGGAAATGGGVAAGVNLDMCHNLLYDMYDTDNSPDVGRRGVPPALQRHLAAQSSGGFGRNTHGGGIGGGGGGAVHVPVGHETERVVRRLTADMSLPSPHGYSAAARTVASRNHGSGGEKGPMGQCSGDTTARRGSLDQNSVSPDDQNTKGRGATAPTTAKSHNSVIAAAAAAQTSRRTTDDDDAYAVLVVGRHRRDLSLAKVAGGRGLHSNDSDGEHRPPLGDGRGRDLTPRSSIDATSDVDAAVHFTTTRRDIVRHTGNTHRSGIGDHGRRLDSCNGGSGGGGGSAATRARVRPSGLSEGGAVAGGRTAAAPRAPARGATSYSGVPPVGGGGAAAVAIAPAVLRLKRPPRTSSGGSGSCLSNGGMATARSVSQPASSSASLQQPPLTAASAVRGGVSVPRHMLGSAAPAVSAPTAAASSSPAASAAVPTARRRYHTDGNGDISGSDADDIATTANDTRASEDDNEGDGDDDCNTSRASEVASASLLRRLLVQKSGGLFVRQILDAAPETAAAVVAVASMPSPRATFADRPTGRSISLLAAAAAAASNDGGCGRKPGGGELNAATLGPVSNNEISPRISSAGEKPALQRHRLSQSSGGNEPKDHAVLVVDVKKAKAPTVHAGLRSGKVTASGGKKDGEGEGDGISSNDSNEIAVDVEAVQQPLASARHCDQYLLSGPPPQQQQRFRRPPPR</sequence>
<feature type="region of interest" description="Disordered" evidence="1">
    <location>
        <begin position="26"/>
        <end position="61"/>
    </location>
</feature>
<feature type="region of interest" description="Disordered" evidence="1">
    <location>
        <begin position="78"/>
        <end position="366"/>
    </location>
</feature>
<evidence type="ECO:0000313" key="4">
    <source>
        <dbReference type="EMBL" id="GIL59197.1"/>
    </source>
</evidence>
<feature type="compositionally biased region" description="Pro residues" evidence="1">
    <location>
        <begin position="193"/>
        <end position="205"/>
    </location>
</feature>
<feature type="compositionally biased region" description="Low complexity" evidence="1">
    <location>
        <begin position="110"/>
        <end position="123"/>
    </location>
</feature>
<feature type="compositionally biased region" description="Polar residues" evidence="1">
    <location>
        <begin position="654"/>
        <end position="663"/>
    </location>
</feature>
<evidence type="ECO:0000256" key="1">
    <source>
        <dbReference type="SAM" id="MobiDB-lite"/>
    </source>
</evidence>
<feature type="transmembrane region" description="Helical" evidence="2">
    <location>
        <begin position="386"/>
        <end position="408"/>
    </location>
</feature>
<feature type="region of interest" description="Disordered" evidence="1">
    <location>
        <begin position="931"/>
        <end position="994"/>
    </location>
</feature>
<feature type="compositionally biased region" description="Basic and acidic residues" evidence="1">
    <location>
        <begin position="727"/>
        <end position="748"/>
    </location>
</feature>
<feature type="compositionally biased region" description="Low complexity" evidence="1">
    <location>
        <begin position="824"/>
        <end position="835"/>
    </location>
</feature>
<feature type="region of interest" description="Disordered" evidence="1">
    <location>
        <begin position="625"/>
        <end position="679"/>
    </location>
</feature>
<feature type="compositionally biased region" description="Basic and acidic residues" evidence="1">
    <location>
        <begin position="35"/>
        <end position="45"/>
    </location>
</feature>
<keyword evidence="2" id="KW-0812">Transmembrane</keyword>
<dbReference type="PRINTS" id="PR01217">
    <property type="entry name" value="PRICHEXTENSN"/>
</dbReference>
<feature type="compositionally biased region" description="Pro residues" evidence="1">
    <location>
        <begin position="213"/>
        <end position="225"/>
    </location>
</feature>
<keyword evidence="2" id="KW-1133">Transmembrane helix</keyword>
<feature type="compositionally biased region" description="Low complexity" evidence="1">
    <location>
        <begin position="86"/>
        <end position="101"/>
    </location>
</feature>
<feature type="compositionally biased region" description="Low complexity" evidence="1">
    <location>
        <begin position="891"/>
        <end position="905"/>
    </location>
</feature>
<protein>
    <submittedName>
        <fullName evidence="4">Uncharacterized protein</fullName>
    </submittedName>
</protein>
<keyword evidence="2" id="KW-0472">Membrane</keyword>
<keyword evidence="3" id="KW-0732">Signal</keyword>
<feature type="compositionally biased region" description="Polar residues" evidence="1">
    <location>
        <begin position="146"/>
        <end position="156"/>
    </location>
</feature>
<feature type="region of interest" description="Disordered" evidence="1">
    <location>
        <begin position="1138"/>
        <end position="1173"/>
    </location>
</feature>
<feature type="signal peptide" evidence="3">
    <location>
        <begin position="1"/>
        <end position="15"/>
    </location>
</feature>
<evidence type="ECO:0000256" key="2">
    <source>
        <dbReference type="SAM" id="Phobius"/>
    </source>
</evidence>
<feature type="compositionally biased region" description="Pro residues" evidence="1">
    <location>
        <begin position="250"/>
        <end position="280"/>
    </location>
</feature>
<feature type="region of interest" description="Disordered" evidence="1">
    <location>
        <begin position="1189"/>
        <end position="1209"/>
    </location>
</feature>
<keyword evidence="5" id="KW-1185">Reference proteome</keyword>
<name>A0A8J4BDR9_9CHLO</name>
<comment type="caution">
    <text evidence="4">The sequence shown here is derived from an EMBL/GenBank/DDBJ whole genome shotgun (WGS) entry which is preliminary data.</text>
</comment>
<reference evidence="4" key="1">
    <citation type="journal article" date="2021" name="Proc. Natl. Acad. Sci. U.S.A.">
        <title>Three genomes in the algal genus Volvox reveal the fate of a haploid sex-determining region after a transition to homothallism.</title>
        <authorList>
            <person name="Yamamoto K."/>
            <person name="Hamaji T."/>
            <person name="Kawai-Toyooka H."/>
            <person name="Matsuzaki R."/>
            <person name="Takahashi F."/>
            <person name="Nishimura Y."/>
            <person name="Kawachi M."/>
            <person name="Noguchi H."/>
            <person name="Minakuchi Y."/>
            <person name="Umen J.G."/>
            <person name="Toyoda A."/>
            <person name="Nozaki H."/>
        </authorList>
    </citation>
    <scope>NUCLEOTIDE SEQUENCE</scope>
    <source>
        <strain evidence="4">NIES-3780</strain>
    </source>
</reference>
<dbReference type="EMBL" id="BNCO01000034">
    <property type="protein sequence ID" value="GIL59197.1"/>
    <property type="molecule type" value="Genomic_DNA"/>
</dbReference>
<proteinExistence type="predicted"/>
<dbReference type="PANTHER" id="PTHR24216:SF65">
    <property type="entry name" value="PAXILLIN-LIKE PROTEIN 1"/>
    <property type="match status" value="1"/>
</dbReference>
<dbReference type="PANTHER" id="PTHR24216">
    <property type="entry name" value="PAXILLIN-RELATED"/>
    <property type="match status" value="1"/>
</dbReference>
<feature type="compositionally biased region" description="Polar residues" evidence="1">
    <location>
        <begin position="1086"/>
        <end position="1096"/>
    </location>
</feature>
<feature type="region of interest" description="Disordered" evidence="1">
    <location>
        <begin position="776"/>
        <end position="835"/>
    </location>
</feature>
<accession>A0A8J4BDR9</accession>
<feature type="chain" id="PRO_5035320600" evidence="3">
    <location>
        <begin position="16"/>
        <end position="1209"/>
    </location>
</feature>
<feature type="compositionally biased region" description="Basic and acidic residues" evidence="1">
    <location>
        <begin position="783"/>
        <end position="792"/>
    </location>
</feature>
<gene>
    <name evidence="4" type="ORF">Vafri_13884</name>
</gene>
<feature type="compositionally biased region" description="Low complexity" evidence="1">
    <location>
        <begin position="931"/>
        <end position="948"/>
    </location>
</feature>
<feature type="compositionally biased region" description="Low complexity" evidence="1">
    <location>
        <begin position="310"/>
        <end position="321"/>
    </location>
</feature>
<organism evidence="4 5">
    <name type="scientific">Volvox africanus</name>
    <dbReference type="NCBI Taxonomy" id="51714"/>
    <lineage>
        <taxon>Eukaryota</taxon>
        <taxon>Viridiplantae</taxon>
        <taxon>Chlorophyta</taxon>
        <taxon>core chlorophytes</taxon>
        <taxon>Chlorophyceae</taxon>
        <taxon>CS clade</taxon>
        <taxon>Chlamydomonadales</taxon>
        <taxon>Volvocaceae</taxon>
        <taxon>Volvox</taxon>
    </lineage>
</organism>
<feature type="region of interest" description="Disordered" evidence="1">
    <location>
        <begin position="866"/>
        <end position="905"/>
    </location>
</feature>
<feature type="compositionally biased region" description="Acidic residues" evidence="1">
    <location>
        <begin position="981"/>
        <end position="991"/>
    </location>
</feature>
<dbReference type="AlphaFoldDB" id="A0A8J4BDR9"/>
<dbReference type="Proteomes" id="UP000747399">
    <property type="component" value="Unassembled WGS sequence"/>
</dbReference>
<feature type="region of interest" description="Disordered" evidence="1">
    <location>
        <begin position="719"/>
        <end position="759"/>
    </location>
</feature>
<evidence type="ECO:0000313" key="5">
    <source>
        <dbReference type="Proteomes" id="UP000747399"/>
    </source>
</evidence>
<evidence type="ECO:0000256" key="3">
    <source>
        <dbReference type="SAM" id="SignalP"/>
    </source>
</evidence>
<feature type="region of interest" description="Disordered" evidence="1">
    <location>
        <begin position="1074"/>
        <end position="1120"/>
    </location>
</feature>